<keyword evidence="2" id="KW-0812">Transmembrane</keyword>
<feature type="region of interest" description="Disordered" evidence="1">
    <location>
        <begin position="28"/>
        <end position="86"/>
    </location>
</feature>
<feature type="compositionally biased region" description="Basic residues" evidence="1">
    <location>
        <begin position="53"/>
        <end position="63"/>
    </location>
</feature>
<reference evidence="4 5" key="1">
    <citation type="submission" date="2020-08" db="EMBL/GenBank/DDBJ databases">
        <title>Plant Genome Project.</title>
        <authorList>
            <person name="Zhang R.-G."/>
        </authorList>
    </citation>
    <scope>NUCLEOTIDE SEQUENCE [LARGE SCALE GENOMIC DNA]</scope>
    <source>
        <tissue evidence="4">Rhizome</tissue>
    </source>
</reference>
<dbReference type="EMBL" id="JACMSC010000013">
    <property type="protein sequence ID" value="KAG6492058.1"/>
    <property type="molecule type" value="Genomic_DNA"/>
</dbReference>
<feature type="domain" description="VQ" evidence="3">
    <location>
        <begin position="7"/>
        <end position="31"/>
    </location>
</feature>
<evidence type="ECO:0000313" key="5">
    <source>
        <dbReference type="Proteomes" id="UP000734854"/>
    </source>
</evidence>
<protein>
    <recommendedName>
        <fullName evidence="3">VQ domain-containing protein</fullName>
    </recommendedName>
</protein>
<dbReference type="PANTHER" id="PTHR35102">
    <property type="entry name" value="E3 UBIQUITIN-PROTEIN LIGASE"/>
    <property type="match status" value="1"/>
</dbReference>
<proteinExistence type="predicted"/>
<name>A0A8J5FM14_ZINOF</name>
<organism evidence="4 5">
    <name type="scientific">Zingiber officinale</name>
    <name type="common">Ginger</name>
    <name type="synonym">Amomum zingiber</name>
    <dbReference type="NCBI Taxonomy" id="94328"/>
    <lineage>
        <taxon>Eukaryota</taxon>
        <taxon>Viridiplantae</taxon>
        <taxon>Streptophyta</taxon>
        <taxon>Embryophyta</taxon>
        <taxon>Tracheophyta</taxon>
        <taxon>Spermatophyta</taxon>
        <taxon>Magnoliopsida</taxon>
        <taxon>Liliopsida</taxon>
        <taxon>Zingiberales</taxon>
        <taxon>Zingiberaceae</taxon>
        <taxon>Zingiber</taxon>
    </lineage>
</organism>
<dbReference type="AlphaFoldDB" id="A0A8J5FM14"/>
<evidence type="ECO:0000256" key="2">
    <source>
        <dbReference type="SAM" id="Phobius"/>
    </source>
</evidence>
<evidence type="ECO:0000256" key="1">
    <source>
        <dbReference type="SAM" id="MobiDB-lite"/>
    </source>
</evidence>
<dbReference type="Proteomes" id="UP000734854">
    <property type="component" value="Unassembled WGS sequence"/>
</dbReference>
<sequence length="350" mass="37518">MEKPPAPPSTTFVQADAATFKELVQRLTGPDWQPHRSPPRNSQAAVDAAKLSGVKRLHERRRVGGGSRLNVAVPKPASPSAPSPASGFARLDIWKEEAAEGGDEEVIVIDEEEEERAIKERRFYLHPSPRSRTRMAEPDLLPLFPLTSPKAGEPGAEPKQLALSTALGITLGVFPICGTTVFLCGLAIGLVGKHCHAATLMLANFVATPIELRQNISFLPRTDTGTTLACPDASHGPDDACGSVVGAQLSVRTHHTSLATGELISGGHHFPLTTDALKKVITGQASKVILVSILHALLGWIIAAPFILAALFTLLVPCFKLLVHRFSPRPSSPKIQLYPLTDPIMPKRST</sequence>
<accession>A0A8J5FM14</accession>
<keyword evidence="5" id="KW-1185">Reference proteome</keyword>
<dbReference type="Pfam" id="PF05678">
    <property type="entry name" value="VQ"/>
    <property type="match status" value="1"/>
</dbReference>
<feature type="transmembrane region" description="Helical" evidence="2">
    <location>
        <begin position="297"/>
        <end position="323"/>
    </location>
</feature>
<comment type="caution">
    <text evidence="4">The sequence shown here is derived from an EMBL/GenBank/DDBJ whole genome shotgun (WGS) entry which is preliminary data.</text>
</comment>
<dbReference type="PANTHER" id="PTHR35102:SF1">
    <property type="entry name" value="E3 UBIQUITIN-PROTEIN LIGASE"/>
    <property type="match status" value="1"/>
</dbReference>
<dbReference type="InterPro" id="IPR008889">
    <property type="entry name" value="VQ"/>
</dbReference>
<evidence type="ECO:0000259" key="3">
    <source>
        <dbReference type="Pfam" id="PF05678"/>
    </source>
</evidence>
<gene>
    <name evidence="4" type="ORF">ZIOFF_047008</name>
</gene>
<keyword evidence="2" id="KW-0472">Membrane</keyword>
<keyword evidence="2" id="KW-1133">Transmembrane helix</keyword>
<evidence type="ECO:0000313" key="4">
    <source>
        <dbReference type="EMBL" id="KAG6492058.1"/>
    </source>
</evidence>